<gene>
    <name evidence="7" type="primary">lepA</name>
    <name evidence="10" type="ORF">FC66_GL000949</name>
</gene>
<dbReference type="GO" id="GO:0003746">
    <property type="term" value="F:translation elongation factor activity"/>
    <property type="evidence" value="ECO:0007669"/>
    <property type="project" value="UniProtKB-UniRule"/>
</dbReference>
<dbReference type="InterPro" id="IPR005225">
    <property type="entry name" value="Small_GTP-bd"/>
</dbReference>
<dbReference type="STRING" id="1423719.FC66_GL000949"/>
<comment type="similarity">
    <text evidence="1 7">Belongs to the TRAFAC class translation factor GTPase superfamily. Classic translation factor GTPase family. LepA subfamily.</text>
</comment>
<dbReference type="InterPro" id="IPR027417">
    <property type="entry name" value="P-loop_NTPase"/>
</dbReference>
<protein>
    <recommendedName>
        <fullName evidence="7">Elongation factor 4</fullName>
        <shortName evidence="7">EF-4</shortName>
        <ecNumber evidence="7">3.6.5.n1</ecNumber>
    </recommendedName>
    <alternativeName>
        <fullName evidence="7">Ribosomal back-translocase LepA</fullName>
    </alternativeName>
</protein>
<dbReference type="NCBIfam" id="TIGR01393">
    <property type="entry name" value="lepA"/>
    <property type="match status" value="1"/>
</dbReference>
<keyword evidence="11" id="KW-1185">Reference proteome</keyword>
<keyword evidence="7" id="KW-1003">Cell membrane</keyword>
<dbReference type="Gene3D" id="3.30.70.870">
    <property type="entry name" value="Elongation Factor G (Translational Gtpase), domain 3"/>
    <property type="match status" value="1"/>
</dbReference>
<comment type="catalytic activity">
    <reaction evidence="7">
        <text>GTP + H2O = GDP + phosphate + H(+)</text>
        <dbReference type="Rhea" id="RHEA:19669"/>
        <dbReference type="ChEBI" id="CHEBI:15377"/>
        <dbReference type="ChEBI" id="CHEBI:15378"/>
        <dbReference type="ChEBI" id="CHEBI:37565"/>
        <dbReference type="ChEBI" id="CHEBI:43474"/>
        <dbReference type="ChEBI" id="CHEBI:58189"/>
        <dbReference type="EC" id="3.6.5.n1"/>
    </reaction>
</comment>
<dbReference type="InterPro" id="IPR038363">
    <property type="entry name" value="LepA_C_sf"/>
</dbReference>
<dbReference type="FunFam" id="3.30.70.870:FF:000004">
    <property type="entry name" value="Translation factor GUF1, mitochondrial"/>
    <property type="match status" value="1"/>
</dbReference>
<dbReference type="Pfam" id="PF03144">
    <property type="entry name" value="GTP_EFTU_D2"/>
    <property type="match status" value="1"/>
</dbReference>
<dbReference type="SUPFAM" id="SSF54980">
    <property type="entry name" value="EF-G C-terminal domain-like"/>
    <property type="match status" value="2"/>
</dbReference>
<dbReference type="InterPro" id="IPR006297">
    <property type="entry name" value="EF-4"/>
</dbReference>
<evidence type="ECO:0000256" key="8">
    <source>
        <dbReference type="SAM" id="MobiDB-lite"/>
    </source>
</evidence>
<dbReference type="OrthoDB" id="2147781at2"/>
<dbReference type="PRINTS" id="PR00315">
    <property type="entry name" value="ELONGATNFCT"/>
</dbReference>
<feature type="region of interest" description="Disordered" evidence="8">
    <location>
        <begin position="545"/>
        <end position="566"/>
    </location>
</feature>
<dbReference type="GO" id="GO:0043022">
    <property type="term" value="F:ribosome binding"/>
    <property type="evidence" value="ECO:0007669"/>
    <property type="project" value="UniProtKB-UniRule"/>
</dbReference>
<proteinExistence type="inferred from homology"/>
<dbReference type="GO" id="GO:0005525">
    <property type="term" value="F:GTP binding"/>
    <property type="evidence" value="ECO:0007669"/>
    <property type="project" value="UniProtKB-UniRule"/>
</dbReference>
<evidence type="ECO:0000256" key="5">
    <source>
        <dbReference type="ARBA" id="ARBA00023134"/>
    </source>
</evidence>
<dbReference type="SUPFAM" id="SSF50447">
    <property type="entry name" value="Translation proteins"/>
    <property type="match status" value="1"/>
</dbReference>
<keyword evidence="6 7" id="KW-0472">Membrane</keyword>
<sequence>MKQSQIRNFSIIAHIDHGKSTLADRIMEETQTVSEREMSSQLLDSMAVEQEHGITVKSRTVRSYYTANNGETFEYNFIDTPGHVDFSYEVSKSLAASDGAILLVDATQGVQAQTVANYRLAKENNLKIIPVINKIDHPNADVEETKIQLMELADVDEDEMLLISAKTGIGVDLVLEAIKDRIPEPVGDIEAPLKALVFDSHFDAFKGIVAYIRVFDGEFKANNLLRFMQQTTDFQVVEAGIFKPDMVAVDSLHAGDVGYVITGLKDPQLVKIGDTLTSQNHPTPEALPGYKESESMVFAGFYPKDNNYKELKSAIQKLALNDSSFHYKEEKSDALGLGFRCGFLGMLHLSIIRERLEKEYQLGVLTTTPNVTYHVILKNGKEVIVDNPVQFPDFSEIDHVEEPFLDVHMTVPDEQVGDIMKLAEKRKGIFQDMAYNSGQTELNYALPSSEIAYDFFNQLKSLSHGYATMETQFKGYQTADVVKMDVLVNYATVDALGFVVHRQDAVEIGQKLVEQLKYAIPRKLFPMPVQAVVENKAIARANVPPLRKSATTGSDKKNAAKQDMLRRQSANKRLGSKAEMDLPQEVFNAILEVNNDN</sequence>
<dbReference type="InterPro" id="IPR000795">
    <property type="entry name" value="T_Tr_GTP-bd_dom"/>
</dbReference>
<keyword evidence="4 7" id="KW-0648">Protein biosynthesis</keyword>
<dbReference type="EC" id="3.6.5.n1" evidence="7"/>
<dbReference type="AlphaFoldDB" id="A0A0R1HQJ6"/>
<feature type="binding site" evidence="7">
    <location>
        <begin position="133"/>
        <end position="136"/>
    </location>
    <ligand>
        <name>GTP</name>
        <dbReference type="ChEBI" id="CHEBI:37565"/>
    </ligand>
</feature>
<dbReference type="InterPro" id="IPR035654">
    <property type="entry name" value="LepA_IV"/>
</dbReference>
<dbReference type="PANTHER" id="PTHR43512">
    <property type="entry name" value="TRANSLATION FACTOR GUF1-RELATED"/>
    <property type="match status" value="1"/>
</dbReference>
<reference evidence="10 11" key="1">
    <citation type="journal article" date="2015" name="Genome Announc.">
        <title>Expanding the biotechnology potential of lactobacilli through comparative genomics of 213 strains and associated genera.</title>
        <authorList>
            <person name="Sun Z."/>
            <person name="Harris H.M."/>
            <person name="McCann A."/>
            <person name="Guo C."/>
            <person name="Argimon S."/>
            <person name="Zhang W."/>
            <person name="Yang X."/>
            <person name="Jeffery I.B."/>
            <person name="Cooney J.C."/>
            <person name="Kagawa T.F."/>
            <person name="Liu W."/>
            <person name="Song Y."/>
            <person name="Salvetti E."/>
            <person name="Wrobel A."/>
            <person name="Rasinkangas P."/>
            <person name="Parkhill J."/>
            <person name="Rea M.C."/>
            <person name="O'Sullivan O."/>
            <person name="Ritari J."/>
            <person name="Douillard F.P."/>
            <person name="Paul Ross R."/>
            <person name="Yang R."/>
            <person name="Briner A.E."/>
            <person name="Felis G.E."/>
            <person name="de Vos W.M."/>
            <person name="Barrangou R."/>
            <person name="Klaenhammer T.R."/>
            <person name="Caufield P.W."/>
            <person name="Cui Y."/>
            <person name="Zhang H."/>
            <person name="O'Toole P.W."/>
        </authorList>
    </citation>
    <scope>NUCLEOTIDE SEQUENCE [LARGE SCALE GENOMIC DNA]</scope>
    <source>
        <strain evidence="10 11">DSM 15638</strain>
    </source>
</reference>
<feature type="domain" description="Tr-type G" evidence="9">
    <location>
        <begin position="4"/>
        <end position="186"/>
    </location>
</feature>
<accession>A0A0R1HQJ6</accession>
<dbReference type="CDD" id="cd01890">
    <property type="entry name" value="LepA"/>
    <property type="match status" value="1"/>
</dbReference>
<evidence type="ECO:0000256" key="1">
    <source>
        <dbReference type="ARBA" id="ARBA00005454"/>
    </source>
</evidence>
<evidence type="ECO:0000313" key="11">
    <source>
        <dbReference type="Proteomes" id="UP000051450"/>
    </source>
</evidence>
<dbReference type="Pfam" id="PF06421">
    <property type="entry name" value="LepA_C"/>
    <property type="match status" value="1"/>
</dbReference>
<evidence type="ECO:0000256" key="3">
    <source>
        <dbReference type="ARBA" id="ARBA00022801"/>
    </source>
</evidence>
<dbReference type="GO" id="GO:0045727">
    <property type="term" value="P:positive regulation of translation"/>
    <property type="evidence" value="ECO:0007669"/>
    <property type="project" value="UniProtKB-UniRule"/>
</dbReference>
<dbReference type="SUPFAM" id="SSF52540">
    <property type="entry name" value="P-loop containing nucleoside triphosphate hydrolases"/>
    <property type="match status" value="1"/>
</dbReference>
<dbReference type="Pfam" id="PF00009">
    <property type="entry name" value="GTP_EFTU"/>
    <property type="match status" value="1"/>
</dbReference>
<dbReference type="Pfam" id="PF00679">
    <property type="entry name" value="EFG_C"/>
    <property type="match status" value="1"/>
</dbReference>
<dbReference type="InterPro" id="IPR013842">
    <property type="entry name" value="LepA_CTD"/>
</dbReference>
<feature type="binding site" evidence="7">
    <location>
        <begin position="16"/>
        <end position="21"/>
    </location>
    <ligand>
        <name>GTP</name>
        <dbReference type="ChEBI" id="CHEBI:37565"/>
    </ligand>
</feature>
<comment type="function">
    <text evidence="7">Required for accurate and efficient protein synthesis under certain stress conditions. May act as a fidelity factor of the translation reaction, by catalyzing a one-codon backward translocation of tRNAs on improperly translocated ribosomes. Back-translocation proceeds from a post-translocation (POST) complex to a pre-translocation (PRE) complex, thus giving elongation factor G a second chance to translocate the tRNAs correctly. Binds to ribosomes in a GTP-dependent manner.</text>
</comment>
<dbReference type="Gene3D" id="3.30.70.240">
    <property type="match status" value="1"/>
</dbReference>
<dbReference type="InterPro" id="IPR000640">
    <property type="entry name" value="EFG_V-like"/>
</dbReference>
<evidence type="ECO:0000256" key="2">
    <source>
        <dbReference type="ARBA" id="ARBA00022741"/>
    </source>
</evidence>
<keyword evidence="5 7" id="KW-0342">GTP-binding</keyword>
<dbReference type="FunFam" id="2.40.30.10:FF:000015">
    <property type="entry name" value="Translation factor GUF1, mitochondrial"/>
    <property type="match status" value="1"/>
</dbReference>
<dbReference type="CDD" id="cd03709">
    <property type="entry name" value="lepA_C"/>
    <property type="match status" value="1"/>
</dbReference>
<dbReference type="Gene3D" id="3.40.50.300">
    <property type="entry name" value="P-loop containing nucleotide triphosphate hydrolases"/>
    <property type="match status" value="1"/>
</dbReference>
<evidence type="ECO:0000259" key="9">
    <source>
        <dbReference type="PROSITE" id="PS51722"/>
    </source>
</evidence>
<name>A0A0R1HQJ6_9LACO</name>
<dbReference type="Proteomes" id="UP000051450">
    <property type="component" value="Unassembled WGS sequence"/>
</dbReference>
<dbReference type="NCBIfam" id="TIGR00231">
    <property type="entry name" value="small_GTP"/>
    <property type="match status" value="1"/>
</dbReference>
<dbReference type="InterPro" id="IPR035647">
    <property type="entry name" value="EFG_III/V"/>
</dbReference>
<keyword evidence="2 7" id="KW-0547">Nucleotide-binding</keyword>
<dbReference type="InterPro" id="IPR004161">
    <property type="entry name" value="EFTu-like_2"/>
</dbReference>
<dbReference type="FunFam" id="3.40.50.300:FF:000078">
    <property type="entry name" value="Elongation factor 4"/>
    <property type="match status" value="1"/>
</dbReference>
<dbReference type="PANTHER" id="PTHR43512:SF4">
    <property type="entry name" value="TRANSLATION FACTOR GUF1 HOMOLOG, CHLOROPLASTIC"/>
    <property type="match status" value="1"/>
</dbReference>
<comment type="subcellular location">
    <subcellularLocation>
        <location evidence="7">Cell membrane</location>
        <topology evidence="7">Peripheral membrane protein</topology>
        <orientation evidence="7">Cytoplasmic side</orientation>
    </subcellularLocation>
</comment>
<comment type="caution">
    <text evidence="10">The sequence shown here is derived from an EMBL/GenBank/DDBJ whole genome shotgun (WGS) entry which is preliminary data.</text>
</comment>
<dbReference type="PATRIC" id="fig|1423719.4.peg.966"/>
<dbReference type="CDD" id="cd03699">
    <property type="entry name" value="EF4_II"/>
    <property type="match status" value="1"/>
</dbReference>
<dbReference type="GO" id="GO:0005886">
    <property type="term" value="C:plasma membrane"/>
    <property type="evidence" value="ECO:0007669"/>
    <property type="project" value="UniProtKB-SubCell"/>
</dbReference>
<evidence type="ECO:0000256" key="7">
    <source>
        <dbReference type="HAMAP-Rule" id="MF_00071"/>
    </source>
</evidence>
<feature type="compositionally biased region" description="Basic and acidic residues" evidence="8">
    <location>
        <begin position="554"/>
        <end position="566"/>
    </location>
</feature>
<evidence type="ECO:0000313" key="10">
    <source>
        <dbReference type="EMBL" id="KRK45988.1"/>
    </source>
</evidence>
<evidence type="ECO:0000256" key="4">
    <source>
        <dbReference type="ARBA" id="ARBA00022917"/>
    </source>
</evidence>
<dbReference type="GO" id="GO:0003924">
    <property type="term" value="F:GTPase activity"/>
    <property type="evidence" value="ECO:0007669"/>
    <property type="project" value="UniProtKB-UniRule"/>
</dbReference>
<dbReference type="Gene3D" id="2.40.30.10">
    <property type="entry name" value="Translation factors"/>
    <property type="match status" value="1"/>
</dbReference>
<dbReference type="PROSITE" id="PS51722">
    <property type="entry name" value="G_TR_2"/>
    <property type="match status" value="1"/>
</dbReference>
<keyword evidence="3 7" id="KW-0378">Hydrolase</keyword>
<dbReference type="Gene3D" id="3.30.70.2570">
    <property type="entry name" value="Elongation factor 4, C-terminal domain"/>
    <property type="match status" value="1"/>
</dbReference>
<dbReference type="HAMAP" id="MF_00071">
    <property type="entry name" value="LepA"/>
    <property type="match status" value="1"/>
</dbReference>
<dbReference type="RefSeq" id="WP_057974014.1">
    <property type="nucleotide sequence ID" value="NZ_AZDI01000003.1"/>
</dbReference>
<dbReference type="InterPro" id="IPR009000">
    <property type="entry name" value="Transl_B-barrel_sf"/>
</dbReference>
<dbReference type="EMBL" id="AZDI01000003">
    <property type="protein sequence ID" value="KRK45988.1"/>
    <property type="molecule type" value="Genomic_DNA"/>
</dbReference>
<dbReference type="SMART" id="SM00838">
    <property type="entry name" value="EFG_C"/>
    <property type="match status" value="1"/>
</dbReference>
<evidence type="ECO:0000256" key="6">
    <source>
        <dbReference type="ARBA" id="ARBA00023136"/>
    </source>
</evidence>
<organism evidence="10 11">
    <name type="scientific">Dellaglioa algida DSM 15638</name>
    <dbReference type="NCBI Taxonomy" id="1423719"/>
    <lineage>
        <taxon>Bacteria</taxon>
        <taxon>Bacillati</taxon>
        <taxon>Bacillota</taxon>
        <taxon>Bacilli</taxon>
        <taxon>Lactobacillales</taxon>
        <taxon>Lactobacillaceae</taxon>
        <taxon>Dellaglioa</taxon>
    </lineage>
</organism>